<proteinExistence type="predicted"/>
<evidence type="ECO:0000313" key="1">
    <source>
        <dbReference type="EMBL" id="KAK6742857.1"/>
    </source>
</evidence>
<protein>
    <submittedName>
        <fullName evidence="1">Uncharacterized protein</fullName>
    </submittedName>
</protein>
<comment type="caution">
    <text evidence="1">The sequence shown here is derived from an EMBL/GenBank/DDBJ whole genome shotgun (WGS) entry which is preliminary data.</text>
</comment>
<name>A0ABR1CY66_NECAM</name>
<sequence length="94" mass="10506">MGGASRDLTTLLATTFHRSSKEAAYATAPPDFAFILSVQSHSKEVCATFSEVLFRAKRAPLRSITNVFQRTRMHDGKKRECPVIPECLAGYMRQ</sequence>
<organism evidence="1 2">
    <name type="scientific">Necator americanus</name>
    <name type="common">Human hookworm</name>
    <dbReference type="NCBI Taxonomy" id="51031"/>
    <lineage>
        <taxon>Eukaryota</taxon>
        <taxon>Metazoa</taxon>
        <taxon>Ecdysozoa</taxon>
        <taxon>Nematoda</taxon>
        <taxon>Chromadorea</taxon>
        <taxon>Rhabditida</taxon>
        <taxon>Rhabditina</taxon>
        <taxon>Rhabditomorpha</taxon>
        <taxon>Strongyloidea</taxon>
        <taxon>Ancylostomatidae</taxon>
        <taxon>Bunostominae</taxon>
        <taxon>Necator</taxon>
    </lineage>
</organism>
<dbReference type="Proteomes" id="UP001303046">
    <property type="component" value="Unassembled WGS sequence"/>
</dbReference>
<accession>A0ABR1CY66</accession>
<evidence type="ECO:0000313" key="2">
    <source>
        <dbReference type="Proteomes" id="UP001303046"/>
    </source>
</evidence>
<reference evidence="1 2" key="1">
    <citation type="submission" date="2023-08" db="EMBL/GenBank/DDBJ databases">
        <title>A Necator americanus chromosomal reference genome.</title>
        <authorList>
            <person name="Ilik V."/>
            <person name="Petrzelkova K.J."/>
            <person name="Pardy F."/>
            <person name="Fuh T."/>
            <person name="Niatou-Singa F.S."/>
            <person name="Gouil Q."/>
            <person name="Baker L."/>
            <person name="Ritchie M.E."/>
            <person name="Jex A.R."/>
            <person name="Gazzola D."/>
            <person name="Li H."/>
            <person name="Toshio Fujiwara R."/>
            <person name="Zhan B."/>
            <person name="Aroian R.V."/>
            <person name="Pafco B."/>
            <person name="Schwarz E.M."/>
        </authorList>
    </citation>
    <scope>NUCLEOTIDE SEQUENCE [LARGE SCALE GENOMIC DNA]</scope>
    <source>
        <strain evidence="1 2">Aroian</strain>
        <tissue evidence="1">Whole animal</tissue>
    </source>
</reference>
<keyword evidence="2" id="KW-1185">Reference proteome</keyword>
<gene>
    <name evidence="1" type="primary">Necator_chrIII.g11005</name>
    <name evidence="1" type="ORF">RB195_010240</name>
</gene>
<dbReference type="EMBL" id="JAVFWL010000003">
    <property type="protein sequence ID" value="KAK6742857.1"/>
    <property type="molecule type" value="Genomic_DNA"/>
</dbReference>